<keyword evidence="1" id="KW-0812">Transmembrane</keyword>
<dbReference type="Proteomes" id="UP000318288">
    <property type="component" value="Unassembled WGS sequence"/>
</dbReference>
<feature type="transmembrane region" description="Helical" evidence="1">
    <location>
        <begin position="90"/>
        <end position="108"/>
    </location>
</feature>
<dbReference type="AlphaFoldDB" id="A0A5C6FJF0"/>
<accession>A0A5C6FJF0</accession>
<protein>
    <recommendedName>
        <fullName evidence="4">O-Antigen ligase</fullName>
    </recommendedName>
</protein>
<reference evidence="2 3" key="1">
    <citation type="submission" date="2019-02" db="EMBL/GenBank/DDBJ databases">
        <title>Deep-cultivation of Planctomycetes and their phenomic and genomic characterization uncovers novel biology.</title>
        <authorList>
            <person name="Wiegand S."/>
            <person name="Jogler M."/>
            <person name="Boedeker C."/>
            <person name="Pinto D."/>
            <person name="Vollmers J."/>
            <person name="Rivas-Marin E."/>
            <person name="Kohn T."/>
            <person name="Peeters S.H."/>
            <person name="Heuer A."/>
            <person name="Rast P."/>
            <person name="Oberbeckmann S."/>
            <person name="Bunk B."/>
            <person name="Jeske O."/>
            <person name="Meyerdierks A."/>
            <person name="Storesund J.E."/>
            <person name="Kallscheuer N."/>
            <person name="Luecker S."/>
            <person name="Lage O.M."/>
            <person name="Pohl T."/>
            <person name="Merkel B.J."/>
            <person name="Hornburger P."/>
            <person name="Mueller R.-W."/>
            <person name="Bruemmer F."/>
            <person name="Labrenz M."/>
            <person name="Spormann A.M."/>
            <person name="Op Den Camp H."/>
            <person name="Overmann J."/>
            <person name="Amann R."/>
            <person name="Jetten M.S.M."/>
            <person name="Mascher T."/>
            <person name="Medema M.H."/>
            <person name="Devos D.P."/>
            <person name="Kaster A.-K."/>
            <person name="Ovreas L."/>
            <person name="Rohde M."/>
            <person name="Galperin M.Y."/>
            <person name="Jogler C."/>
        </authorList>
    </citation>
    <scope>NUCLEOTIDE SEQUENCE [LARGE SCALE GENOMIC DNA]</scope>
    <source>
        <strain evidence="2 3">Poly51</strain>
    </source>
</reference>
<gene>
    <name evidence="2" type="ORF">Poly51_04540</name>
</gene>
<feature type="transmembrane region" description="Helical" evidence="1">
    <location>
        <begin position="33"/>
        <end position="50"/>
    </location>
</feature>
<name>A0A5C6FJF0_9BACT</name>
<keyword evidence="3" id="KW-1185">Reference proteome</keyword>
<feature type="transmembrane region" description="Helical" evidence="1">
    <location>
        <begin position="385"/>
        <end position="402"/>
    </location>
</feature>
<keyword evidence="1" id="KW-1133">Transmembrane helix</keyword>
<keyword evidence="1" id="KW-0472">Membrane</keyword>
<feature type="transmembrane region" description="Helical" evidence="1">
    <location>
        <begin position="362"/>
        <end position="379"/>
    </location>
</feature>
<dbReference type="RefSeq" id="WP_146453777.1">
    <property type="nucleotide sequence ID" value="NZ_SJPW01000001.1"/>
</dbReference>
<feature type="transmembrane region" description="Helical" evidence="1">
    <location>
        <begin position="57"/>
        <end position="78"/>
    </location>
</feature>
<evidence type="ECO:0000256" key="1">
    <source>
        <dbReference type="SAM" id="Phobius"/>
    </source>
</evidence>
<feature type="transmembrane region" description="Helical" evidence="1">
    <location>
        <begin position="244"/>
        <end position="263"/>
    </location>
</feature>
<feature type="transmembrane region" description="Helical" evidence="1">
    <location>
        <begin position="219"/>
        <end position="237"/>
    </location>
</feature>
<dbReference type="OrthoDB" id="9821661at2"/>
<feature type="transmembrane region" description="Helical" evidence="1">
    <location>
        <begin position="120"/>
        <end position="140"/>
    </location>
</feature>
<organism evidence="2 3">
    <name type="scientific">Rubripirellula tenax</name>
    <dbReference type="NCBI Taxonomy" id="2528015"/>
    <lineage>
        <taxon>Bacteria</taxon>
        <taxon>Pseudomonadati</taxon>
        <taxon>Planctomycetota</taxon>
        <taxon>Planctomycetia</taxon>
        <taxon>Pirellulales</taxon>
        <taxon>Pirellulaceae</taxon>
        <taxon>Rubripirellula</taxon>
    </lineage>
</organism>
<dbReference type="EMBL" id="SJPW01000001">
    <property type="protein sequence ID" value="TWU60179.1"/>
    <property type="molecule type" value="Genomic_DNA"/>
</dbReference>
<evidence type="ECO:0000313" key="2">
    <source>
        <dbReference type="EMBL" id="TWU60179.1"/>
    </source>
</evidence>
<proteinExistence type="predicted"/>
<feature type="transmembrane region" description="Helical" evidence="1">
    <location>
        <begin position="170"/>
        <end position="188"/>
    </location>
</feature>
<evidence type="ECO:0000313" key="3">
    <source>
        <dbReference type="Proteomes" id="UP000318288"/>
    </source>
</evidence>
<evidence type="ECO:0008006" key="4">
    <source>
        <dbReference type="Google" id="ProtNLM"/>
    </source>
</evidence>
<sequence length="434" mass="48157">MNYQTVVIAFTLLAIFVPQFVIAVPEFGDQIKTTDLFAVLSVPVAFFAFMNRRSMQLVQIVAIAVICFSATVVITNIFQSSDRRLYQENLPHLARLFSIHSLLFLVVAMPTDRQFLSRSLIAFGCLATFASVCIAVLYHFGSGAFDAHQTFERDGGASVHRLGGLVGESGAYAFNATMGFQLLLAGLAMVNKRRLYFIALWIVFPVLVALIYHESLVRISLLMSILFFLICVTVVNHSATALRGLLAVSILSVVTVVILMSAAGHPIGDIQIDRLEFDGDANRLSSGRVANWVEAADVWTSEPMWILFGMGHRASDFVLMHPIENMAVFHLVNYGLIGSALFLMLYGYIFAPIFKQALRGDFAGGVFSALILSVLVQWQVNDINLYFQTFPIVLFFSAWYSSNLRSGVDSYEQPESEPSLDSRHGEVYELRNAL</sequence>
<feature type="transmembrane region" description="Helical" evidence="1">
    <location>
        <begin position="195"/>
        <end position="213"/>
    </location>
</feature>
<feature type="transmembrane region" description="Helical" evidence="1">
    <location>
        <begin position="327"/>
        <end position="350"/>
    </location>
</feature>
<comment type="caution">
    <text evidence="2">The sequence shown here is derived from an EMBL/GenBank/DDBJ whole genome shotgun (WGS) entry which is preliminary data.</text>
</comment>